<feature type="region of interest" description="Disordered" evidence="1">
    <location>
        <begin position="491"/>
        <end position="547"/>
    </location>
</feature>
<feature type="compositionally biased region" description="Low complexity" evidence="1">
    <location>
        <begin position="1114"/>
        <end position="1132"/>
    </location>
</feature>
<keyword evidence="4" id="KW-1185">Reference proteome</keyword>
<feature type="compositionally biased region" description="Basic and acidic residues" evidence="1">
    <location>
        <begin position="524"/>
        <end position="534"/>
    </location>
</feature>
<evidence type="ECO:0000256" key="2">
    <source>
        <dbReference type="SAM" id="Phobius"/>
    </source>
</evidence>
<dbReference type="OrthoDB" id="6437942at2759"/>
<feature type="transmembrane region" description="Helical" evidence="2">
    <location>
        <begin position="190"/>
        <end position="209"/>
    </location>
</feature>
<organism evidence="3 4">
    <name type="scientific">Trichonephila clavata</name>
    <name type="common">Joro spider</name>
    <name type="synonym">Nephila clavata</name>
    <dbReference type="NCBI Taxonomy" id="2740835"/>
    <lineage>
        <taxon>Eukaryota</taxon>
        <taxon>Metazoa</taxon>
        <taxon>Ecdysozoa</taxon>
        <taxon>Arthropoda</taxon>
        <taxon>Chelicerata</taxon>
        <taxon>Arachnida</taxon>
        <taxon>Araneae</taxon>
        <taxon>Araneomorphae</taxon>
        <taxon>Entelegynae</taxon>
        <taxon>Araneoidea</taxon>
        <taxon>Nephilidae</taxon>
        <taxon>Trichonephila</taxon>
    </lineage>
</organism>
<keyword evidence="2" id="KW-1133">Transmembrane helix</keyword>
<gene>
    <name evidence="3" type="ORF">TNCT_647881</name>
</gene>
<sequence length="1923" mass="219061">MDRKKREENSETKNPEEQITEVISNAIKELSTNITLRDHFVSSYNNLYRTLRSNINALSLIREFPSLISPSQFQRFITTTFVFICFLESIRNYNLTCCFTGIFICFMLIITSFITTVITLALAPGKSLYSNLFWISQVNFLNEVINHKIKDAQTLFQITVNTDSLDVISRRTFNLVSQTWKSFLTMTLKYYISCFNVYGIIFAVQFCVVLKCTNFREISEFLECFSYIILIVLAVTRDRKIKKYRKEIRDKTFNLNSSIENFFKWFQLDSEVKVLLEKCEFIKSDVLKLLNPDDNSLNNTLPQSSLMFAVVAINVSHKLQYCMNLDSFKDIIRYIFFNKHWYAYQKEEMEELNTSSSSYNEKGLISKIKKMYKIGKLLITQRKPAVVHTEHIKSELRSSKTLREISLASEEASISEIHYSEMNSYSSLESSSYSERESEFSEGERFSSTESELYENNLYNNRNKNSNENLKNVTEVINLYCTLPAQIFRSENRKEGEENPPREENKEHSRNENEENENVSEDAYLEKNETDLSRKNTTNKDFAAEGKNLDHNVKGKIISEIDHQNNEIRNFPYDEISDTDSQVEGTGPPCDELLNISDYSVLSSSVSKNSYNEDNTRNRVNNKAEVTLNKAKETRSTENVENVCEGEKITKTREFTERNNSNSKNTEISTKAIEAHGKIISKSRTEFLKCCSKTFDDLILEPRTVFKNARKCISLINLHLAENNDFKPKTNHEEMISQWVSINNSVKKLKIKQNTANKLEKNLDDTHFAPFPSHSDNSNESENAAKCPLYIKTKDEINAKLNQLRSLEYVAENQSFQKETLKYNNNSMHDKRNSVSNISLKMSEGNVQDTRKSDEQLDTNYCNEDTNDSLKADPSKVKIKDTNPETMNSAQNLSSPQELRVTSSTKAKKHPNSDLKPNEEAELLGSGSQSNKKTENKTYSKFVDSENNTQTEEDIYKIVHDFFKSTLELTDLIVNNAEKNPENDIAYVNQPKSTKGSTNIEDIKKSIHENSHSKLSSKISIDLGQKHLENKHSEEDTSRIVQDFLINYVKNTLVLSDPVANNPENGVSDDVTLLKTLKDSVNADETKKIMNENFFTWKHENKDKNLVLHLKSDTNTSSKTSSISNTENTSVNHSSKIDSGSPDILDDTNSSKDNNTETPKTFRKIRKSKRMLKRPANLLSEEISESNGLKNSTLFSTSNEEASENGEKTKGNSLEETSIPLMVGNDTFNQTNLQIANSLRGRINDQESVNNVEFPFKSDPLFSFSLELNSNKGPVEKNDGIPLANLIKTLSIDPSTSIEQNDNASNDKNLQNCYNNKSNIFWMSTLNKGSKDKECYKPLSSNKEFESETLSADSNAYANSVGQIYSKEVFNKHDVLETNKATSNTSTEATVKPHFNTPVSYRNIKTRLKSEMFKKNISKDKKKKKQNPKNIQENFPDSQDNTQKQYESHVLMERREKSSHSDEKSNPPANEISPLTTKNSDKTMLKFNSYIFGKQDHEGSFRNFTEMGKNEILHQENQTQTCFPQINMFSKENCDTDKLAMKKNEKGSPPANELSPFATKSSDKTVQKLNSYTFGKPVLEGSFNNFTVIGKNQTVQQEKTQTDSPQINKFSKENSDAEKLVMEKNEKVSPRQHGLSPFTAKSLDKTMQKLISYTFGWQAPERTFPDFKEIGENQVVLQENKTQTGSTQINIFSKENCNTEKLEIDKDEKVNLRQHELSPFTAKSSEKTVQKLNSFICGKQASEGSFPNFTAMGKNKAVQEKTQIGSTQINMFSKENCDTDKLVMKKAEKASPPESKLSPFATKSSDKTVQKFNSYIFGEQVPGGSFSNFTAIGKNNQIAQKENKPLSSAAQVVLGNQVFEVKDSWFNPNKISKEKYKTKGLSSSNFSELNQIDGINGQENEAPKGFRKILLATVRSQLRVCVT</sequence>
<name>A0A8X6HL17_TRICU</name>
<comment type="caution">
    <text evidence="3">The sequence shown here is derived from an EMBL/GenBank/DDBJ whole genome shotgun (WGS) entry which is preliminary data.</text>
</comment>
<dbReference type="Proteomes" id="UP000887116">
    <property type="component" value="Unassembled WGS sequence"/>
</dbReference>
<feature type="region of interest" description="Disordered" evidence="1">
    <location>
        <begin position="1114"/>
        <end position="1173"/>
    </location>
</feature>
<feature type="region of interest" description="Disordered" evidence="1">
    <location>
        <begin position="1410"/>
        <end position="1480"/>
    </location>
</feature>
<feature type="transmembrane region" description="Helical" evidence="2">
    <location>
        <begin position="221"/>
        <end position="237"/>
    </location>
</feature>
<reference evidence="3" key="1">
    <citation type="submission" date="2020-07" db="EMBL/GenBank/DDBJ databases">
        <title>Multicomponent nature underlies the extraordinary mechanical properties of spider dragline silk.</title>
        <authorList>
            <person name="Kono N."/>
            <person name="Nakamura H."/>
            <person name="Mori M."/>
            <person name="Yoshida Y."/>
            <person name="Ohtoshi R."/>
            <person name="Malay A.D."/>
            <person name="Moran D.A.P."/>
            <person name="Tomita M."/>
            <person name="Numata K."/>
            <person name="Arakawa K."/>
        </authorList>
    </citation>
    <scope>NUCLEOTIDE SEQUENCE</scope>
</reference>
<feature type="compositionally biased region" description="Basic and acidic residues" evidence="1">
    <location>
        <begin position="491"/>
        <end position="513"/>
    </location>
</feature>
<feature type="region of interest" description="Disordered" evidence="1">
    <location>
        <begin position="843"/>
        <end position="941"/>
    </location>
</feature>
<feature type="transmembrane region" description="Helical" evidence="2">
    <location>
        <begin position="97"/>
        <end position="123"/>
    </location>
</feature>
<evidence type="ECO:0000313" key="4">
    <source>
        <dbReference type="Proteomes" id="UP000887116"/>
    </source>
</evidence>
<feature type="compositionally biased region" description="Polar residues" evidence="1">
    <location>
        <begin position="1147"/>
        <end position="1159"/>
    </location>
</feature>
<keyword evidence="2" id="KW-0812">Transmembrane</keyword>
<evidence type="ECO:0000313" key="3">
    <source>
        <dbReference type="EMBL" id="GFR25083.1"/>
    </source>
</evidence>
<feature type="compositionally biased region" description="Polar residues" evidence="1">
    <location>
        <begin position="884"/>
        <end position="905"/>
    </location>
</feature>
<evidence type="ECO:0000256" key="1">
    <source>
        <dbReference type="SAM" id="MobiDB-lite"/>
    </source>
</evidence>
<feature type="compositionally biased region" description="Polar residues" evidence="1">
    <location>
        <begin position="1190"/>
        <end position="1200"/>
    </location>
</feature>
<feature type="region of interest" description="Disordered" evidence="1">
    <location>
        <begin position="1190"/>
        <end position="1212"/>
    </location>
</feature>
<accession>A0A8X6HL17</accession>
<feature type="compositionally biased region" description="Basic residues" evidence="1">
    <location>
        <begin position="1161"/>
        <end position="1173"/>
    </location>
</feature>
<protein>
    <submittedName>
        <fullName evidence="3">Uncharacterized protein</fullName>
    </submittedName>
</protein>
<keyword evidence="2" id="KW-0472">Membrane</keyword>
<feature type="compositionally biased region" description="Basic and acidic residues" evidence="1">
    <location>
        <begin position="868"/>
        <end position="883"/>
    </location>
</feature>
<feature type="compositionally biased region" description="Basic and acidic residues" evidence="1">
    <location>
        <begin position="1446"/>
        <end position="1465"/>
    </location>
</feature>
<dbReference type="EMBL" id="BMAO01038448">
    <property type="protein sequence ID" value="GFR25083.1"/>
    <property type="molecule type" value="Genomic_DNA"/>
</dbReference>
<proteinExistence type="predicted"/>
<feature type="compositionally biased region" description="Basic and acidic residues" evidence="1">
    <location>
        <begin position="1410"/>
        <end position="1419"/>
    </location>
</feature>
<feature type="compositionally biased region" description="Polar residues" evidence="1">
    <location>
        <begin position="1431"/>
        <end position="1445"/>
    </location>
</feature>